<comment type="caution">
    <text evidence="13">The sequence shown here is derived from an EMBL/GenBank/DDBJ whole genome shotgun (WGS) entry which is preliminary data.</text>
</comment>
<evidence type="ECO:0000256" key="9">
    <source>
        <dbReference type="ARBA" id="ARBA00048017"/>
    </source>
</evidence>
<dbReference type="GO" id="GO:0120518">
    <property type="term" value="F:protein N-terminal-methionine acetyltransferase activity"/>
    <property type="evidence" value="ECO:0007669"/>
    <property type="project" value="UniProtKB-EC"/>
</dbReference>
<accession>A0ABD3QKU8</accession>
<organism evidence="13 14">
    <name type="scientific">Cyclotella atomus</name>
    <dbReference type="NCBI Taxonomy" id="382360"/>
    <lineage>
        <taxon>Eukaryota</taxon>
        <taxon>Sar</taxon>
        <taxon>Stramenopiles</taxon>
        <taxon>Ochrophyta</taxon>
        <taxon>Bacillariophyta</taxon>
        <taxon>Coscinodiscophyceae</taxon>
        <taxon>Thalassiosirophycidae</taxon>
        <taxon>Stephanodiscales</taxon>
        <taxon>Stephanodiscaceae</taxon>
        <taxon>Cyclotella</taxon>
    </lineage>
</organism>
<evidence type="ECO:0000256" key="4">
    <source>
        <dbReference type="ARBA" id="ARBA00022853"/>
    </source>
</evidence>
<dbReference type="GO" id="GO:0061733">
    <property type="term" value="F:protein-lysine-acetyltransferase activity"/>
    <property type="evidence" value="ECO:0007669"/>
    <property type="project" value="UniProtKB-EC"/>
</dbReference>
<comment type="catalytic activity">
    <reaction evidence="10">
        <text>N-terminal L-methionyl-[transmembrane protein] + acetyl-CoA = N-terminal N(alpha)-acetyl-L-methionyl-[transmembrane protein] + CoA + H(+)</text>
        <dbReference type="Rhea" id="RHEA:50604"/>
        <dbReference type="Rhea" id="RHEA-COMP:12745"/>
        <dbReference type="Rhea" id="RHEA-COMP:12746"/>
        <dbReference type="ChEBI" id="CHEBI:15378"/>
        <dbReference type="ChEBI" id="CHEBI:57287"/>
        <dbReference type="ChEBI" id="CHEBI:57288"/>
        <dbReference type="ChEBI" id="CHEBI:64731"/>
        <dbReference type="ChEBI" id="CHEBI:133414"/>
        <dbReference type="EC" id="2.3.1.259"/>
    </reaction>
</comment>
<dbReference type="PANTHER" id="PTHR14744:SF15">
    <property type="entry name" value="N-ALPHA-ACETYLTRANSFERASE 60"/>
    <property type="match status" value="1"/>
</dbReference>
<evidence type="ECO:0000256" key="1">
    <source>
        <dbReference type="ARBA" id="ARBA00013184"/>
    </source>
</evidence>
<evidence type="ECO:0000313" key="13">
    <source>
        <dbReference type="EMBL" id="KAL3800722.1"/>
    </source>
</evidence>
<dbReference type="Gene3D" id="3.40.630.30">
    <property type="match status" value="1"/>
</dbReference>
<proteinExistence type="inferred from homology"/>
<feature type="domain" description="N-acetyltransferase" evidence="12">
    <location>
        <begin position="205"/>
        <end position="375"/>
    </location>
</feature>
<keyword evidence="14" id="KW-1185">Reference proteome</keyword>
<dbReference type="EC" id="2.3.1.259" evidence="7"/>
<keyword evidence="2" id="KW-0808">Transferase</keyword>
<dbReference type="GO" id="GO:0007059">
    <property type="term" value="P:chromosome segregation"/>
    <property type="evidence" value="ECO:0007669"/>
    <property type="project" value="UniProtKB-KW"/>
</dbReference>
<feature type="compositionally biased region" description="Polar residues" evidence="11">
    <location>
        <begin position="37"/>
        <end position="58"/>
    </location>
</feature>
<evidence type="ECO:0000256" key="3">
    <source>
        <dbReference type="ARBA" id="ARBA00022829"/>
    </source>
</evidence>
<dbReference type="SUPFAM" id="SSF55729">
    <property type="entry name" value="Acyl-CoA N-acyltransferases (Nat)"/>
    <property type="match status" value="1"/>
</dbReference>
<keyword evidence="4" id="KW-0156">Chromatin regulator</keyword>
<evidence type="ECO:0000256" key="8">
    <source>
        <dbReference type="ARBA" id="ARBA00026144"/>
    </source>
</evidence>
<evidence type="ECO:0000313" key="14">
    <source>
        <dbReference type="Proteomes" id="UP001530400"/>
    </source>
</evidence>
<evidence type="ECO:0000256" key="10">
    <source>
        <dbReference type="ARBA" id="ARBA00048848"/>
    </source>
</evidence>
<dbReference type="AlphaFoldDB" id="A0ABD3QKU8"/>
<dbReference type="EC" id="2.3.1.48" evidence="1"/>
<evidence type="ECO:0000256" key="7">
    <source>
        <dbReference type="ARBA" id="ARBA00026111"/>
    </source>
</evidence>
<dbReference type="GO" id="GO:0006325">
    <property type="term" value="P:chromatin organization"/>
    <property type="evidence" value="ECO:0007669"/>
    <property type="project" value="UniProtKB-KW"/>
</dbReference>
<dbReference type="PROSITE" id="PS51186">
    <property type="entry name" value="GNAT"/>
    <property type="match status" value="1"/>
</dbReference>
<sequence length="400" mass="45863">MHRLRVKGEGSTNNSLSRVLVMTSTNAEESVPVMNGRTHQSNGSQAEDTGSYTSFFTSRPNTKQRGIIYFRAIQPADRQVIQQLHEQWFPVDYTSDFFDGLCTSRVMPGTSEPLYSCVACFKEIDEEEFEDIKEQQSGCVTDGLLSFWFGRRRDSDYVHFEEYGDCILWESDETLLGNPSNGNESHLYQQSAQVAQEPAAQISLADFYDETAAEVKREKVINFYNQLNQGIKQSSANENNSPHNEIYLNESGERIVGCLIGSFLSSSRLSSKQESEERDETAALLVPDPDEYPKMFYIMTLGCVPEFRRCGLGSILVNRVVDMIETRPECGALYLHVITYNVGAMKLYERLSFLRIKEIKDYYTIDNVNYNCFLYARYFHGNHGHRNAFYKVIYDMFVTR</sequence>
<dbReference type="InterPro" id="IPR000182">
    <property type="entry name" value="GNAT_dom"/>
</dbReference>
<protein>
    <recommendedName>
        <fullName evidence="8">N-alpha-acetyltransferase 60</fullName>
        <ecNumber evidence="7">2.3.1.259</ecNumber>
        <ecNumber evidence="1">2.3.1.48</ecNumber>
    </recommendedName>
</protein>
<evidence type="ECO:0000256" key="2">
    <source>
        <dbReference type="ARBA" id="ARBA00022679"/>
    </source>
</evidence>
<name>A0ABD3QKU8_9STRA</name>
<evidence type="ECO:0000259" key="12">
    <source>
        <dbReference type="PROSITE" id="PS51186"/>
    </source>
</evidence>
<dbReference type="CDD" id="cd04301">
    <property type="entry name" value="NAT_SF"/>
    <property type="match status" value="1"/>
</dbReference>
<dbReference type="InterPro" id="IPR016181">
    <property type="entry name" value="Acyl_CoA_acyltransferase"/>
</dbReference>
<dbReference type="Proteomes" id="UP001530400">
    <property type="component" value="Unassembled WGS sequence"/>
</dbReference>
<comment type="similarity">
    <text evidence="6">Belongs to the acetyltransferase family. NAA60 subfamily.</text>
</comment>
<dbReference type="InterPro" id="IPR045141">
    <property type="entry name" value="NAA60-like"/>
</dbReference>
<dbReference type="PANTHER" id="PTHR14744">
    <property type="entry name" value="N-ALPHA-ACETYLTRANSFERASE 60"/>
    <property type="match status" value="1"/>
</dbReference>
<gene>
    <name evidence="13" type="ORF">ACHAWO_013264</name>
</gene>
<reference evidence="13 14" key="1">
    <citation type="submission" date="2024-10" db="EMBL/GenBank/DDBJ databases">
        <title>Updated reference genomes for cyclostephanoid diatoms.</title>
        <authorList>
            <person name="Roberts W.R."/>
            <person name="Alverson A.J."/>
        </authorList>
    </citation>
    <scope>NUCLEOTIDE SEQUENCE [LARGE SCALE GENOMIC DNA]</scope>
    <source>
        <strain evidence="13 14">AJA010-31</strain>
    </source>
</reference>
<keyword evidence="5" id="KW-0012">Acyltransferase</keyword>
<dbReference type="EMBL" id="JALLPJ020000155">
    <property type="protein sequence ID" value="KAL3800722.1"/>
    <property type="molecule type" value="Genomic_DNA"/>
</dbReference>
<evidence type="ECO:0000256" key="11">
    <source>
        <dbReference type="SAM" id="MobiDB-lite"/>
    </source>
</evidence>
<feature type="region of interest" description="Disordered" evidence="11">
    <location>
        <begin position="34"/>
        <end position="58"/>
    </location>
</feature>
<evidence type="ECO:0000256" key="5">
    <source>
        <dbReference type="ARBA" id="ARBA00023315"/>
    </source>
</evidence>
<evidence type="ECO:0000256" key="6">
    <source>
        <dbReference type="ARBA" id="ARBA00025774"/>
    </source>
</evidence>
<comment type="catalytic activity">
    <reaction evidence="9">
        <text>L-lysyl-[protein] + acetyl-CoA = N(6)-acetyl-L-lysyl-[protein] + CoA + H(+)</text>
        <dbReference type="Rhea" id="RHEA:45948"/>
        <dbReference type="Rhea" id="RHEA-COMP:9752"/>
        <dbReference type="Rhea" id="RHEA-COMP:10731"/>
        <dbReference type="ChEBI" id="CHEBI:15378"/>
        <dbReference type="ChEBI" id="CHEBI:29969"/>
        <dbReference type="ChEBI" id="CHEBI:57287"/>
        <dbReference type="ChEBI" id="CHEBI:57288"/>
        <dbReference type="ChEBI" id="CHEBI:61930"/>
        <dbReference type="EC" id="2.3.1.48"/>
    </reaction>
</comment>
<dbReference type="Pfam" id="PF00583">
    <property type="entry name" value="Acetyltransf_1"/>
    <property type="match status" value="1"/>
</dbReference>
<keyword evidence="3" id="KW-0159">Chromosome partition</keyword>